<dbReference type="PANTHER" id="PTHR30329:SF21">
    <property type="entry name" value="LIPOPROTEIN YIAD-RELATED"/>
    <property type="match status" value="1"/>
</dbReference>
<dbReference type="PANTHER" id="PTHR30329">
    <property type="entry name" value="STATOR ELEMENT OF FLAGELLAR MOTOR COMPLEX"/>
    <property type="match status" value="1"/>
</dbReference>
<keyword evidence="8" id="KW-1185">Reference proteome</keyword>
<dbReference type="Pfam" id="PF00691">
    <property type="entry name" value="OmpA"/>
    <property type="match status" value="1"/>
</dbReference>
<keyword evidence="5" id="KW-0812">Transmembrane</keyword>
<evidence type="ECO:0000256" key="1">
    <source>
        <dbReference type="ARBA" id="ARBA00004442"/>
    </source>
</evidence>
<gene>
    <name evidence="7" type="ORF">JWG45_20995</name>
</gene>
<keyword evidence="2 4" id="KW-0472">Membrane</keyword>
<evidence type="ECO:0000259" key="6">
    <source>
        <dbReference type="PROSITE" id="PS51123"/>
    </source>
</evidence>
<dbReference type="CDD" id="cd07185">
    <property type="entry name" value="OmpA_C-like"/>
    <property type="match status" value="1"/>
</dbReference>
<evidence type="ECO:0000256" key="2">
    <source>
        <dbReference type="ARBA" id="ARBA00023136"/>
    </source>
</evidence>
<evidence type="ECO:0000313" key="7">
    <source>
        <dbReference type="EMBL" id="MBM9579628.1"/>
    </source>
</evidence>
<evidence type="ECO:0000313" key="8">
    <source>
        <dbReference type="Proteomes" id="UP000724686"/>
    </source>
</evidence>
<reference evidence="7 8" key="1">
    <citation type="submission" date="2021-02" db="EMBL/GenBank/DDBJ databases">
        <title>Leptospira ainlahdjerensis sp. nov., Leptospira ainazelensis sp. nov., Leptospira abararensis sp. nov. and Leptospira chreensis sp. nov., four new species isolated from water sources in Algeria.</title>
        <authorList>
            <person name="Amara Korba A."/>
            <person name="Kainiu M."/>
            <person name="Vincent A.T."/>
            <person name="Mariet J.-F."/>
            <person name="Veyrier F.J."/>
            <person name="Goarant C."/>
            <person name="Picardeau M."/>
        </authorList>
    </citation>
    <scope>NUCLEOTIDE SEQUENCE [LARGE SCALE GENOMIC DNA]</scope>
    <source>
        <strain evidence="7 8">201903070</strain>
    </source>
</reference>
<dbReference type="Gene3D" id="3.30.1330.60">
    <property type="entry name" value="OmpA-like domain"/>
    <property type="match status" value="1"/>
</dbReference>
<dbReference type="InterPro" id="IPR050330">
    <property type="entry name" value="Bact_OuterMem_StrucFunc"/>
</dbReference>
<evidence type="ECO:0000256" key="3">
    <source>
        <dbReference type="ARBA" id="ARBA00023237"/>
    </source>
</evidence>
<feature type="domain" description="OmpA-like" evidence="6">
    <location>
        <begin position="55"/>
        <end position="165"/>
    </location>
</feature>
<proteinExistence type="predicted"/>
<dbReference type="InterPro" id="IPR006664">
    <property type="entry name" value="OMP_bac"/>
</dbReference>
<dbReference type="PROSITE" id="PS51123">
    <property type="entry name" value="OMPA_2"/>
    <property type="match status" value="1"/>
</dbReference>
<feature type="transmembrane region" description="Helical" evidence="5">
    <location>
        <begin position="12"/>
        <end position="29"/>
    </location>
</feature>
<evidence type="ECO:0000256" key="4">
    <source>
        <dbReference type="PROSITE-ProRule" id="PRU00473"/>
    </source>
</evidence>
<name>A0ABS2UHY9_9LEPT</name>
<sequence length="165" mass="19110">MNFIFPDSFWFWLIPSLIFAASVYGFVFLRIDTKSNSVRNVKNGNRPLSQKKIVEEKTNFARSGSIYFGAGSSEIESEFFQSLDLLAKNLKETKGWNLKIQGWTDRFGSPATNRRLSLERAKKIRRYLCGKWKFPKDSIFIRGMGVEPRSMGPEKARRADWEIVL</sequence>
<dbReference type="Proteomes" id="UP000724686">
    <property type="component" value="Unassembled WGS sequence"/>
</dbReference>
<dbReference type="EMBL" id="JAFFPU010000076">
    <property type="protein sequence ID" value="MBM9579628.1"/>
    <property type="molecule type" value="Genomic_DNA"/>
</dbReference>
<dbReference type="PRINTS" id="PR01021">
    <property type="entry name" value="OMPADOMAIN"/>
</dbReference>
<comment type="subcellular location">
    <subcellularLocation>
        <location evidence="1">Cell outer membrane</location>
    </subcellularLocation>
</comment>
<comment type="caution">
    <text evidence="7">The sequence shown here is derived from an EMBL/GenBank/DDBJ whole genome shotgun (WGS) entry which is preliminary data.</text>
</comment>
<dbReference type="InterPro" id="IPR006665">
    <property type="entry name" value="OmpA-like"/>
</dbReference>
<organism evidence="7 8">
    <name type="scientific">Leptospira ainlahdjerensis</name>
    <dbReference type="NCBI Taxonomy" id="2810033"/>
    <lineage>
        <taxon>Bacteria</taxon>
        <taxon>Pseudomonadati</taxon>
        <taxon>Spirochaetota</taxon>
        <taxon>Spirochaetia</taxon>
        <taxon>Leptospirales</taxon>
        <taxon>Leptospiraceae</taxon>
        <taxon>Leptospira</taxon>
    </lineage>
</organism>
<accession>A0ABS2UHY9</accession>
<keyword evidence="3" id="KW-0998">Cell outer membrane</keyword>
<evidence type="ECO:0000256" key="5">
    <source>
        <dbReference type="SAM" id="Phobius"/>
    </source>
</evidence>
<protein>
    <submittedName>
        <fullName evidence="7">OmpA family protein</fullName>
    </submittedName>
</protein>
<keyword evidence="5" id="KW-1133">Transmembrane helix</keyword>
<dbReference type="SUPFAM" id="SSF103088">
    <property type="entry name" value="OmpA-like"/>
    <property type="match status" value="1"/>
</dbReference>
<dbReference type="InterPro" id="IPR036737">
    <property type="entry name" value="OmpA-like_sf"/>
</dbReference>
<dbReference type="RefSeq" id="WP_205281561.1">
    <property type="nucleotide sequence ID" value="NZ_JAFFPU010000076.1"/>
</dbReference>